<reference evidence="2 3" key="1">
    <citation type="journal article" date="2016" name="Nat. Commun.">
        <title>Thousands of microbial genomes shed light on interconnected biogeochemical processes in an aquifer system.</title>
        <authorList>
            <person name="Anantharaman K."/>
            <person name="Brown C.T."/>
            <person name="Hug L.A."/>
            <person name="Sharon I."/>
            <person name="Castelle C.J."/>
            <person name="Probst A.J."/>
            <person name="Thomas B.C."/>
            <person name="Singh A."/>
            <person name="Wilkins M.J."/>
            <person name="Karaoz U."/>
            <person name="Brodie E.L."/>
            <person name="Williams K.H."/>
            <person name="Hubbard S.S."/>
            <person name="Banfield J.F."/>
        </authorList>
    </citation>
    <scope>NUCLEOTIDE SEQUENCE [LARGE SCALE GENOMIC DNA]</scope>
</reference>
<dbReference type="Proteomes" id="UP000177247">
    <property type="component" value="Unassembled WGS sequence"/>
</dbReference>
<feature type="domain" description="Peptidase S11 D-alanyl-D-alanine carboxypeptidase A N-terminal" evidence="1">
    <location>
        <begin position="1"/>
        <end position="142"/>
    </location>
</feature>
<dbReference type="SUPFAM" id="SSF56601">
    <property type="entry name" value="beta-lactamase/transpeptidase-like"/>
    <property type="match status" value="1"/>
</dbReference>
<evidence type="ECO:0000313" key="3">
    <source>
        <dbReference type="Proteomes" id="UP000177247"/>
    </source>
</evidence>
<protein>
    <recommendedName>
        <fullName evidence="1">Peptidase S11 D-alanyl-D-alanine carboxypeptidase A N-terminal domain-containing protein</fullName>
    </recommendedName>
</protein>
<dbReference type="EMBL" id="MHNC01000017">
    <property type="protein sequence ID" value="OGZ38781.1"/>
    <property type="molecule type" value="Genomic_DNA"/>
</dbReference>
<dbReference type="GO" id="GO:0006508">
    <property type="term" value="P:proteolysis"/>
    <property type="evidence" value="ECO:0007669"/>
    <property type="project" value="InterPro"/>
</dbReference>
<dbReference type="InterPro" id="IPR001967">
    <property type="entry name" value="Peptidase_S11_N"/>
</dbReference>
<evidence type="ECO:0000259" key="1">
    <source>
        <dbReference type="Pfam" id="PF00768"/>
    </source>
</evidence>
<name>A0A1G2FMP0_9BACT</name>
<organism evidence="2 3">
    <name type="scientific">Candidatus Portnoybacteria bacterium RIFCSPHIGHO2_12_FULL_40_11</name>
    <dbReference type="NCBI Taxonomy" id="1801998"/>
    <lineage>
        <taxon>Bacteria</taxon>
        <taxon>Candidatus Portnoyibacteriota</taxon>
    </lineage>
</organism>
<dbReference type="AlphaFoldDB" id="A0A1G2FMP0"/>
<evidence type="ECO:0000313" key="2">
    <source>
        <dbReference type="EMBL" id="OGZ38781.1"/>
    </source>
</evidence>
<comment type="caution">
    <text evidence="2">The sequence shown here is derived from an EMBL/GenBank/DDBJ whole genome shotgun (WGS) entry which is preliminary data.</text>
</comment>
<dbReference type="Gene3D" id="3.40.710.10">
    <property type="entry name" value="DD-peptidase/beta-lactamase superfamily"/>
    <property type="match status" value="1"/>
</dbReference>
<dbReference type="Pfam" id="PF00768">
    <property type="entry name" value="Peptidase_S11"/>
    <property type="match status" value="1"/>
</dbReference>
<dbReference type="PANTHER" id="PTHR21581:SF6">
    <property type="entry name" value="TRAFFICKING PROTEIN PARTICLE COMPLEX SUBUNIT 12"/>
    <property type="match status" value="1"/>
</dbReference>
<sequence>MLLNSGNDAAYTLAENYPGKTLGFVSAMNKKTMELNLTNTHFDNPAGFDSPNQYSSAEDLAKITEEALKNYQLVKIFATKETSIVSLNKKYTHQLFNLNKLLSSVSGVLGVKTGTTEAAKESLVTLVERSGHRVLLVLLGSDDRFDETTRLIDWTYANFNWPQIEIVQR</sequence>
<proteinExistence type="predicted"/>
<gene>
    <name evidence="2" type="ORF">A3E90_02395</name>
</gene>
<dbReference type="GO" id="GO:0009002">
    <property type="term" value="F:serine-type D-Ala-D-Ala carboxypeptidase activity"/>
    <property type="evidence" value="ECO:0007669"/>
    <property type="project" value="InterPro"/>
</dbReference>
<dbReference type="InterPro" id="IPR012338">
    <property type="entry name" value="Beta-lactam/transpept-like"/>
</dbReference>
<dbReference type="PANTHER" id="PTHR21581">
    <property type="entry name" value="D-ALANYL-D-ALANINE CARBOXYPEPTIDASE"/>
    <property type="match status" value="1"/>
</dbReference>
<accession>A0A1G2FMP0</accession>